<feature type="non-terminal residue" evidence="2">
    <location>
        <position position="1"/>
    </location>
</feature>
<evidence type="ECO:0000256" key="1">
    <source>
        <dbReference type="SAM" id="MobiDB-lite"/>
    </source>
</evidence>
<name>A0ABW7I1A2_9ACTN</name>
<gene>
    <name evidence="2" type="ORF">ACG5V6_27515</name>
</gene>
<dbReference type="EMBL" id="JBIHMK010000188">
    <property type="protein sequence ID" value="MFH0251945.1"/>
    <property type="molecule type" value="Genomic_DNA"/>
</dbReference>
<sequence>SEPAPLAIPSPRPAGRVCDEGVRGGEAGAGSCAAGGAGAGSGGAARSERVLGAGGVSDQPR</sequence>
<comment type="caution">
    <text evidence="2">The sequence shown here is derived from an EMBL/GenBank/DDBJ whole genome shotgun (WGS) entry which is preliminary data.</text>
</comment>
<reference evidence="2 3" key="1">
    <citation type="submission" date="2024-10" db="EMBL/GenBank/DDBJ databases">
        <authorList>
            <person name="Cho J.-C."/>
        </authorList>
    </citation>
    <scope>NUCLEOTIDE SEQUENCE [LARGE SCALE GENOMIC DNA]</scope>
    <source>
        <strain evidence="2 3">KCTC29696</strain>
    </source>
</reference>
<keyword evidence="3" id="KW-1185">Reference proteome</keyword>
<protein>
    <submittedName>
        <fullName evidence="2">Uncharacterized protein</fullName>
    </submittedName>
</protein>
<evidence type="ECO:0000313" key="3">
    <source>
        <dbReference type="Proteomes" id="UP001607069"/>
    </source>
</evidence>
<feature type="compositionally biased region" description="Gly residues" evidence="1">
    <location>
        <begin position="24"/>
        <end position="43"/>
    </location>
</feature>
<evidence type="ECO:0000313" key="2">
    <source>
        <dbReference type="EMBL" id="MFH0251945.1"/>
    </source>
</evidence>
<dbReference type="Proteomes" id="UP001607069">
    <property type="component" value="Unassembled WGS sequence"/>
</dbReference>
<feature type="compositionally biased region" description="Pro residues" evidence="1">
    <location>
        <begin position="1"/>
        <end position="12"/>
    </location>
</feature>
<feature type="region of interest" description="Disordered" evidence="1">
    <location>
        <begin position="1"/>
        <end position="61"/>
    </location>
</feature>
<proteinExistence type="predicted"/>
<accession>A0ABW7I1A2</accession>
<organism evidence="2 3">
    <name type="scientific">Streptomyces chitinivorans</name>
    <dbReference type="NCBI Taxonomy" id="1257027"/>
    <lineage>
        <taxon>Bacteria</taxon>
        <taxon>Bacillati</taxon>
        <taxon>Actinomycetota</taxon>
        <taxon>Actinomycetes</taxon>
        <taxon>Kitasatosporales</taxon>
        <taxon>Streptomycetaceae</taxon>
        <taxon>Streptomyces</taxon>
    </lineage>
</organism>